<dbReference type="InterPro" id="IPR051338">
    <property type="entry name" value="NodU/CmcH_Carbamoyltrnsfr"/>
</dbReference>
<dbReference type="RefSeq" id="WP_206926773.1">
    <property type="nucleotide sequence ID" value="NZ_JAEKJW010000001.1"/>
</dbReference>
<dbReference type="Pfam" id="PF16861">
    <property type="entry name" value="Carbam_trans_C"/>
    <property type="match status" value="1"/>
</dbReference>
<keyword evidence="4" id="KW-0808">Transferase</keyword>
<dbReference type="PANTHER" id="PTHR34847">
    <property type="entry name" value="NODULATION PROTEIN U"/>
    <property type="match status" value="1"/>
</dbReference>
<feature type="domain" description="Carbamoyltransferase C-terminal" evidence="3">
    <location>
        <begin position="401"/>
        <end position="591"/>
    </location>
</feature>
<evidence type="ECO:0000313" key="4">
    <source>
        <dbReference type="EMBL" id="MBN8195789.1"/>
    </source>
</evidence>
<reference evidence="4" key="1">
    <citation type="submission" date="2020-12" db="EMBL/GenBank/DDBJ databases">
        <title>Oil enriched cultivation method for isolating marine PHA-producing bacteria.</title>
        <authorList>
            <person name="Zheng W."/>
            <person name="Yu S."/>
            <person name="Huang Y."/>
        </authorList>
    </citation>
    <scope>NUCLEOTIDE SEQUENCE</scope>
    <source>
        <strain evidence="4">SY-2-3</strain>
    </source>
</reference>
<dbReference type="InterPro" id="IPR031730">
    <property type="entry name" value="Carbam_trans_C"/>
</dbReference>
<evidence type="ECO:0000259" key="3">
    <source>
        <dbReference type="Pfam" id="PF16861"/>
    </source>
</evidence>
<gene>
    <name evidence="4" type="ORF">JF547_04835</name>
</gene>
<dbReference type="PANTHER" id="PTHR34847:SF1">
    <property type="entry name" value="NODULATION PROTEIN U"/>
    <property type="match status" value="1"/>
</dbReference>
<evidence type="ECO:0000259" key="2">
    <source>
        <dbReference type="Pfam" id="PF02543"/>
    </source>
</evidence>
<sequence length="609" mass="67567">MQILGLSAYYHDSAAALVRDGKVVAAAQEERFSRIKHDPAFPSRAVQYCMEMANNSPIDYVVFYDKPFLKFERILETYLSFAPKGFATFRAGLPVWAKEKLFQRSLLLKELKAVAPGCFSSEQLLFSEHHLSHAASAFYPSPFEDALVITMDGVGERSTTSVGTGNGADLQILRELDFPHSLGLLYSAFTTYTGFKVNSGEYKLMGLAPYGQPRFAQTILNNLIDLRPDGSFRLDQRYFSYCTDLKMFNTRFTELFGEPARRPEAQLTQFHADIAASIQHVTETVVLSICRAMAKETGQKNLCLAGGVALNCVANGKIAAEGLFENIWIQPAAGDSGGAIGAALAASHLHLKLPRSPLKPDGMASCALGPEFSQSEIEDILNHEGAKFLVVPDNELWQDTATALANGEVTGWFQGRMEFGPRALGQRSILADPRDPAMQKKLNLKIKFRESFRPFAPSVLEEDAADWFDLSFPASPYMLMVTTVSEKHRNIGEQEAQARDNIIDMDIPRSDIPAVTHTDFSARLQTVSHQDNPRYYELLQAFKKTTGCPILINTSFNVRGEPIVATPAEAFRCFMATDMDRLVIGNCVLKKSEQNQSLATEYHLHQEAD</sequence>
<dbReference type="GO" id="GO:0016740">
    <property type="term" value="F:transferase activity"/>
    <property type="evidence" value="ECO:0007669"/>
    <property type="project" value="UniProtKB-KW"/>
</dbReference>
<dbReference type="EMBL" id="JAEKJW010000001">
    <property type="protein sequence ID" value="MBN8195789.1"/>
    <property type="molecule type" value="Genomic_DNA"/>
</dbReference>
<dbReference type="InterPro" id="IPR003696">
    <property type="entry name" value="Carbtransf_dom"/>
</dbReference>
<dbReference type="CDD" id="cd24098">
    <property type="entry name" value="ASKHA_NBD_TobZ_N"/>
    <property type="match status" value="1"/>
</dbReference>
<dbReference type="Gene3D" id="3.30.420.40">
    <property type="match status" value="2"/>
</dbReference>
<evidence type="ECO:0000313" key="5">
    <source>
        <dbReference type="Proteomes" id="UP000664405"/>
    </source>
</evidence>
<dbReference type="InterPro" id="IPR038152">
    <property type="entry name" value="Carbam_trans_C_sf"/>
</dbReference>
<dbReference type="Proteomes" id="UP000664405">
    <property type="component" value="Unassembled WGS sequence"/>
</dbReference>
<comment type="caution">
    <text evidence="4">The sequence shown here is derived from an EMBL/GenBank/DDBJ whole genome shotgun (WGS) entry which is preliminary data.</text>
</comment>
<evidence type="ECO:0000256" key="1">
    <source>
        <dbReference type="ARBA" id="ARBA00006129"/>
    </source>
</evidence>
<organism evidence="4 5">
    <name type="scientific">Thalassospira povalilytica</name>
    <dbReference type="NCBI Taxonomy" id="732237"/>
    <lineage>
        <taxon>Bacteria</taxon>
        <taxon>Pseudomonadati</taxon>
        <taxon>Pseudomonadota</taxon>
        <taxon>Alphaproteobacteria</taxon>
        <taxon>Rhodospirillales</taxon>
        <taxon>Thalassospiraceae</taxon>
        <taxon>Thalassospira</taxon>
    </lineage>
</organism>
<dbReference type="InterPro" id="IPR043129">
    <property type="entry name" value="ATPase_NBD"/>
</dbReference>
<protein>
    <submittedName>
        <fullName evidence="4">Carbamoyltransferase</fullName>
    </submittedName>
</protein>
<feature type="domain" description="Carbamoyltransferase" evidence="2">
    <location>
        <begin position="2"/>
        <end position="344"/>
    </location>
</feature>
<comment type="similarity">
    <text evidence="1">Belongs to the NodU/CmcH family.</text>
</comment>
<dbReference type="Pfam" id="PF02543">
    <property type="entry name" value="Carbam_trans_N"/>
    <property type="match status" value="1"/>
</dbReference>
<accession>A0A8I1SIH6</accession>
<dbReference type="Gene3D" id="3.90.870.20">
    <property type="entry name" value="Carbamoyltransferase, C-terminal domain"/>
    <property type="match status" value="1"/>
</dbReference>
<dbReference type="AlphaFoldDB" id="A0A8I1SIH6"/>
<proteinExistence type="inferred from homology"/>
<name>A0A8I1SIH6_9PROT</name>
<dbReference type="SUPFAM" id="SSF53067">
    <property type="entry name" value="Actin-like ATPase domain"/>
    <property type="match status" value="1"/>
</dbReference>